<comment type="caution">
    <text evidence="1">The sequence shown here is derived from an EMBL/GenBank/DDBJ whole genome shotgun (WGS) entry which is preliminary data.</text>
</comment>
<accession>A0A926RUW8</accession>
<reference evidence="1" key="1">
    <citation type="submission" date="2020-09" db="EMBL/GenBank/DDBJ databases">
        <title>A novel bacterium of genus Hazenella, isolated from South China Sea.</title>
        <authorList>
            <person name="Huang H."/>
            <person name="Mo K."/>
            <person name="Hu Y."/>
        </authorList>
    </citation>
    <scope>NUCLEOTIDE SEQUENCE</scope>
    <source>
        <strain evidence="1">IB182357</strain>
    </source>
</reference>
<dbReference type="Pfam" id="PF08863">
    <property type="entry name" value="YolD"/>
    <property type="match status" value="1"/>
</dbReference>
<evidence type="ECO:0000313" key="2">
    <source>
        <dbReference type="Proteomes" id="UP000661691"/>
    </source>
</evidence>
<dbReference type="InterPro" id="IPR014962">
    <property type="entry name" value="YolD"/>
</dbReference>
<dbReference type="RefSeq" id="WP_191140893.1">
    <property type="nucleotide sequence ID" value="NZ_JACXAG020000009.1"/>
</dbReference>
<dbReference type="EMBL" id="JACXAH010000018">
    <property type="protein sequence ID" value="MBD1373112.1"/>
    <property type="molecule type" value="Genomic_DNA"/>
</dbReference>
<organism evidence="1 2">
    <name type="scientific">Polycladospora coralii</name>
    <dbReference type="NCBI Taxonomy" id="2771432"/>
    <lineage>
        <taxon>Bacteria</taxon>
        <taxon>Bacillati</taxon>
        <taxon>Bacillota</taxon>
        <taxon>Bacilli</taxon>
        <taxon>Bacillales</taxon>
        <taxon>Thermoactinomycetaceae</taxon>
        <taxon>Polycladospora</taxon>
    </lineage>
</organism>
<proteinExistence type="predicted"/>
<dbReference type="Proteomes" id="UP000661691">
    <property type="component" value="Unassembled WGS sequence"/>
</dbReference>
<evidence type="ECO:0000313" key="1">
    <source>
        <dbReference type="EMBL" id="MBD1373112.1"/>
    </source>
</evidence>
<gene>
    <name evidence="1" type="ORF">IC620_12180</name>
</gene>
<keyword evidence="2" id="KW-1185">Reference proteome</keyword>
<sequence length="112" mass="13146">MTHILNRKNKLWEGSRMFLPEHRAALQQQRQAAQKFTPPILNEDQLAEMNWTLSEALAEGFPLIIYDVKRDRSRQQSGFVQQINLQHRWLLLVNGGTTTKVALDTIYRVERM</sequence>
<name>A0A926RUW8_9BACL</name>
<dbReference type="AlphaFoldDB" id="A0A926RUW8"/>
<protein>
    <submittedName>
        <fullName evidence="1">YolD-like family protein</fullName>
    </submittedName>
</protein>